<dbReference type="Proteomes" id="UP000236723">
    <property type="component" value="Unassembled WGS sequence"/>
</dbReference>
<reference evidence="2" key="1">
    <citation type="submission" date="2016-10" db="EMBL/GenBank/DDBJ databases">
        <authorList>
            <person name="Varghese N."/>
            <person name="Submissions S."/>
        </authorList>
    </citation>
    <scope>NUCLEOTIDE SEQUENCE [LARGE SCALE GENOMIC DNA]</scope>
    <source>
        <strain evidence="2">DSM 43163</strain>
    </source>
</reference>
<dbReference type="Gene3D" id="3.40.50.1820">
    <property type="entry name" value="alpha/beta hydrolase"/>
    <property type="match status" value="1"/>
</dbReference>
<dbReference type="AlphaFoldDB" id="A0A1H5XNC5"/>
<evidence type="ECO:0000313" key="1">
    <source>
        <dbReference type="EMBL" id="SEG13143.1"/>
    </source>
</evidence>
<name>A0A1H5XNC5_9ACTN</name>
<evidence type="ECO:0000313" key="2">
    <source>
        <dbReference type="Proteomes" id="UP000236723"/>
    </source>
</evidence>
<keyword evidence="2" id="KW-1185">Reference proteome</keyword>
<dbReference type="SUPFAM" id="SSF53474">
    <property type="entry name" value="alpha/beta-Hydrolases"/>
    <property type="match status" value="1"/>
</dbReference>
<dbReference type="InterPro" id="IPR051321">
    <property type="entry name" value="PHA/PHB_synthase"/>
</dbReference>
<gene>
    <name evidence="1" type="ORF">SAMN04489712_103328</name>
</gene>
<dbReference type="PANTHER" id="PTHR36837:SF2">
    <property type="entry name" value="POLY(3-HYDROXYALKANOATE) POLYMERASE SUBUNIT PHAC"/>
    <property type="match status" value="1"/>
</dbReference>
<protein>
    <submittedName>
        <fullName evidence="1">Polyhydroxyalkanoate synthase</fullName>
    </submittedName>
</protein>
<proteinExistence type="predicted"/>
<dbReference type="PANTHER" id="PTHR36837">
    <property type="entry name" value="POLY(3-HYDROXYALKANOATE) POLYMERASE SUBUNIT PHAC"/>
    <property type="match status" value="1"/>
</dbReference>
<organism evidence="1 2">
    <name type="scientific">Thermomonospora echinospora</name>
    <dbReference type="NCBI Taxonomy" id="1992"/>
    <lineage>
        <taxon>Bacteria</taxon>
        <taxon>Bacillati</taxon>
        <taxon>Actinomycetota</taxon>
        <taxon>Actinomycetes</taxon>
        <taxon>Streptosporangiales</taxon>
        <taxon>Thermomonosporaceae</taxon>
        <taxon>Thermomonospora</taxon>
    </lineage>
</organism>
<dbReference type="InterPro" id="IPR029058">
    <property type="entry name" value="AB_hydrolase_fold"/>
</dbReference>
<dbReference type="EMBL" id="FNVO01000003">
    <property type="protein sequence ID" value="SEG13143.1"/>
    <property type="molecule type" value="Genomic_DNA"/>
</dbReference>
<accession>A0A1H5XNC5</accession>
<sequence>MNGTVFAFSPPNGVEPHEMIVSPGSLYSAVSNVTCKLLNGRIADLGRVPADRVGGGTGPAVHRYRSPEWLVPAGPPVLLVPSPGAPARCFDLRRGGSLAEHVAGAGRLAYLLDEHRAGPADPEAGLTEWVRHILPAAIRRVSHDAGGQPVQLVGWCLGGVLALLAAADDPGLPIASVAAIAPTTGLRRAGPADRLADLERRLLRPYGTLLRIDDRDHLAQLEAADHFAAALRVHPGRALTEPYAAFLGAGDLTGEGLRLGGRRVDLARVGVPVLAVAGAGDRTAPPRAVRDLTLALRSSPRVRFEIAPGDHLSVLTGIRARATTWSHLDRWLDEGILRHGIRPHRRPAAATV</sequence>